<feature type="transmembrane region" description="Helical" evidence="1">
    <location>
        <begin position="189"/>
        <end position="208"/>
    </location>
</feature>
<dbReference type="AlphaFoldDB" id="A0A839JXT9"/>
<keyword evidence="1" id="KW-0472">Membrane</keyword>
<keyword evidence="1" id="KW-1133">Transmembrane helix</keyword>
<evidence type="ECO:0000256" key="1">
    <source>
        <dbReference type="SAM" id="Phobius"/>
    </source>
</evidence>
<dbReference type="RefSeq" id="WP_228352203.1">
    <property type="nucleotide sequence ID" value="NZ_JACEGA010000001.1"/>
</dbReference>
<accession>A0A839JXT9</accession>
<name>A0A839JXT9_9FIRM</name>
<keyword evidence="3" id="KW-1185">Reference proteome</keyword>
<proteinExistence type="predicted"/>
<dbReference type="EMBL" id="JACEGA010000001">
    <property type="protein sequence ID" value="MBB2182483.1"/>
    <property type="molecule type" value="Genomic_DNA"/>
</dbReference>
<gene>
    <name evidence="2" type="ORF">H0486_06310</name>
</gene>
<dbReference type="Proteomes" id="UP000574276">
    <property type="component" value="Unassembled WGS sequence"/>
</dbReference>
<keyword evidence="1" id="KW-0812">Transmembrane</keyword>
<evidence type="ECO:0000313" key="2">
    <source>
        <dbReference type="EMBL" id="MBB2182483.1"/>
    </source>
</evidence>
<feature type="transmembrane region" description="Helical" evidence="1">
    <location>
        <begin position="16"/>
        <end position="33"/>
    </location>
</feature>
<evidence type="ECO:0000313" key="3">
    <source>
        <dbReference type="Proteomes" id="UP000574276"/>
    </source>
</evidence>
<evidence type="ECO:0008006" key="4">
    <source>
        <dbReference type="Google" id="ProtNLM"/>
    </source>
</evidence>
<comment type="caution">
    <text evidence="2">The sequence shown here is derived from an EMBL/GenBank/DDBJ whole genome shotgun (WGS) entry which is preliminary data.</text>
</comment>
<sequence>MKRIVKDDNTAKNGRILLSVILFCILIFVLVVLDIDNFTKNSIAVYTASQEERVLDMMYSATEISELNTQSYDTNLVEMIKSNFSTSSSIFCFVAKDDQIIFLKDDNTTLSLLDKYSGKLEDVIRPLDKEGFRIEGHSGSLRAKLYDHRDYYVSVASYTYDNVNYKLGICSREYYLTTKMKMQLLLLHVYTYLTLIIIAFISLTFFLLQKTKKDRLKINQLESETANSRLLIDKLNEDILKITINKTSNRTSGLLAKDLVESIIHNLSEEQKKQTFKVCIKIQAPRQELYTNVAAQLDRFYVDNCISCLWSENEFLVLLPNSSYRDAKYFIQVFHQQYVISFGDYQEDILMYVMLPEEKIGDRI</sequence>
<organism evidence="2 3">
    <name type="scientific">Variimorphobacter saccharofermentans</name>
    <dbReference type="NCBI Taxonomy" id="2755051"/>
    <lineage>
        <taxon>Bacteria</taxon>
        <taxon>Bacillati</taxon>
        <taxon>Bacillota</taxon>
        <taxon>Clostridia</taxon>
        <taxon>Lachnospirales</taxon>
        <taxon>Lachnospiraceae</taxon>
        <taxon>Variimorphobacter</taxon>
    </lineage>
</organism>
<reference evidence="2 3" key="1">
    <citation type="submission" date="2020-07" db="EMBL/GenBank/DDBJ databases">
        <title>Characterization and genome sequencing of isolate MD1, a novel member within the family Lachnospiraceae.</title>
        <authorList>
            <person name="Rettenmaier R."/>
            <person name="Di Bello L."/>
            <person name="Zinser C."/>
            <person name="Scheitz K."/>
            <person name="Liebl W."/>
            <person name="Zverlov V."/>
        </authorList>
    </citation>
    <scope>NUCLEOTIDE SEQUENCE [LARGE SCALE GENOMIC DNA]</scope>
    <source>
        <strain evidence="2 3">MD1</strain>
    </source>
</reference>
<protein>
    <recommendedName>
        <fullName evidence="4">GGDEF domain-containing protein</fullName>
    </recommendedName>
</protein>